<proteinExistence type="inferred from homology"/>
<dbReference type="PROSITE" id="PS00895">
    <property type="entry name" value="3_HYDROXYISOBUT_DH"/>
    <property type="match status" value="1"/>
</dbReference>
<organism evidence="6 7">
    <name type="scientific">Lysobacter niastensis</name>
    <dbReference type="NCBI Taxonomy" id="380629"/>
    <lineage>
        <taxon>Bacteria</taxon>
        <taxon>Pseudomonadati</taxon>
        <taxon>Pseudomonadota</taxon>
        <taxon>Gammaproteobacteria</taxon>
        <taxon>Lysobacterales</taxon>
        <taxon>Lysobacteraceae</taxon>
        <taxon>Lysobacter</taxon>
    </lineage>
</organism>
<dbReference type="GO" id="GO:0004616">
    <property type="term" value="F:phosphogluconate dehydrogenase (decarboxylating) activity"/>
    <property type="evidence" value="ECO:0007669"/>
    <property type="project" value="UniProtKB-EC"/>
</dbReference>
<feature type="domain" description="6-phosphogluconate dehydrogenase C-terminal" evidence="5">
    <location>
        <begin position="169"/>
        <end position="301"/>
    </location>
</feature>
<dbReference type="PRINTS" id="PR00076">
    <property type="entry name" value="6PGDHDRGNASE"/>
</dbReference>
<reference evidence="6 7" key="1">
    <citation type="submission" date="2023-07" db="EMBL/GenBank/DDBJ databases">
        <title>Sorghum-associated microbial communities from plants grown in Nebraska, USA.</title>
        <authorList>
            <person name="Schachtman D."/>
        </authorList>
    </citation>
    <scope>NUCLEOTIDE SEQUENCE [LARGE SCALE GENOMIC DNA]</scope>
    <source>
        <strain evidence="6 7">BE198</strain>
    </source>
</reference>
<comment type="similarity">
    <text evidence="2">Belongs to the 6-phosphogluconate dehydrogenase family.</text>
</comment>
<keyword evidence="3 6" id="KW-0560">Oxidoreductase</keyword>
<dbReference type="InterPro" id="IPR013328">
    <property type="entry name" value="6PGD_dom2"/>
</dbReference>
<dbReference type="InterPro" id="IPR006114">
    <property type="entry name" value="6PGDH_C"/>
</dbReference>
<evidence type="ECO:0000313" key="7">
    <source>
        <dbReference type="Proteomes" id="UP001251524"/>
    </source>
</evidence>
<dbReference type="InterPro" id="IPR036291">
    <property type="entry name" value="NAD(P)-bd_dom_sf"/>
</dbReference>
<dbReference type="NCBIfam" id="NF007161">
    <property type="entry name" value="PRK09599.1"/>
    <property type="match status" value="1"/>
</dbReference>
<dbReference type="InterPro" id="IPR002204">
    <property type="entry name" value="3-OH-isobutyrate_DH-rel_CS"/>
</dbReference>
<protein>
    <submittedName>
        <fullName evidence="6">6-phosphogluconate dehydrogenase</fullName>
        <ecNumber evidence="6">1.1.1.343</ecNumber>
        <ecNumber evidence="6">1.1.1.44</ecNumber>
    </submittedName>
</protein>
<dbReference type="Gene3D" id="1.10.1040.10">
    <property type="entry name" value="N-(1-d-carboxylethyl)-l-norvaline Dehydrogenase, domain 2"/>
    <property type="match status" value="1"/>
</dbReference>
<comment type="caution">
    <text evidence="6">The sequence shown here is derived from an EMBL/GenBank/DDBJ whole genome shotgun (WGS) entry which is preliminary data.</text>
</comment>
<comment type="pathway">
    <text evidence="1">Carbohydrate degradation; pentose phosphate pathway.</text>
</comment>
<accession>A0ABU1WD70</accession>
<dbReference type="Proteomes" id="UP001251524">
    <property type="component" value="Unassembled WGS sequence"/>
</dbReference>
<dbReference type="SUPFAM" id="SSF48179">
    <property type="entry name" value="6-phosphogluconate dehydrogenase C-terminal domain-like"/>
    <property type="match status" value="1"/>
</dbReference>
<dbReference type="NCBIfam" id="TIGR00872">
    <property type="entry name" value="gnd_rel"/>
    <property type="match status" value="1"/>
</dbReference>
<dbReference type="Gene3D" id="3.40.50.720">
    <property type="entry name" value="NAD(P)-binding Rossmann-like Domain"/>
    <property type="match status" value="1"/>
</dbReference>
<dbReference type="PANTHER" id="PTHR11811">
    <property type="entry name" value="6-PHOSPHOGLUCONATE DEHYDROGENASE"/>
    <property type="match status" value="1"/>
</dbReference>
<evidence type="ECO:0000313" key="6">
    <source>
        <dbReference type="EMBL" id="MDR7135360.1"/>
    </source>
</evidence>
<dbReference type="SMART" id="SM01350">
    <property type="entry name" value="6PGD"/>
    <property type="match status" value="1"/>
</dbReference>
<dbReference type="Pfam" id="PF03446">
    <property type="entry name" value="NAD_binding_2"/>
    <property type="match status" value="1"/>
</dbReference>
<evidence type="ECO:0000256" key="3">
    <source>
        <dbReference type="ARBA" id="ARBA00023002"/>
    </source>
</evidence>
<evidence type="ECO:0000256" key="2">
    <source>
        <dbReference type="ARBA" id="ARBA00008419"/>
    </source>
</evidence>
<evidence type="ECO:0000259" key="5">
    <source>
        <dbReference type="SMART" id="SM01350"/>
    </source>
</evidence>
<name>A0ABU1WD70_9GAMM</name>
<dbReference type="EMBL" id="JAVDVY010000002">
    <property type="protein sequence ID" value="MDR7135360.1"/>
    <property type="molecule type" value="Genomic_DNA"/>
</dbReference>
<dbReference type="InterPro" id="IPR008927">
    <property type="entry name" value="6-PGluconate_DH-like_C_sf"/>
</dbReference>
<dbReference type="InterPro" id="IPR004849">
    <property type="entry name" value="6DGDH_YqeC"/>
</dbReference>
<dbReference type="InterPro" id="IPR006183">
    <property type="entry name" value="Pgluconate_DH"/>
</dbReference>
<gene>
    <name evidence="6" type="ORF">J2X06_002569</name>
</gene>
<dbReference type="InterPro" id="IPR006115">
    <property type="entry name" value="6PGDH_NADP-bd"/>
</dbReference>
<evidence type="ECO:0000256" key="1">
    <source>
        <dbReference type="ARBA" id="ARBA00004959"/>
    </source>
</evidence>
<sequence length="302" mass="32616">MELGMVGLGRMGANMAERLVGHGHHVVGFDPGERARDAASSRRIVTAPSLVELVAQLLPQRVLWLMVPAGEAVDSTLAELLPLLSEGDVLIDGGNSNYKDTMRRAAMLAGHGIHYLDCGTSGGIWGLKEGYSLMIGGDEAVVERLRPLFAALAPDPDSGWGRVGPSGAGHFTKMVHNGIEYGMMQAYAEGFAIMQRKSEFALDLHQVAQIWRHGSVVRSWLLDITANAIEHNPRLEGVAPFVADSGEGRWTVAEAIDLDVSAPVITLSLLERLRSRESDSYADKLLAAMRNEFGGHAVKRSE</sequence>
<dbReference type="RefSeq" id="WP_310062985.1">
    <property type="nucleotide sequence ID" value="NZ_JAVDVY010000002.1"/>
</dbReference>
<keyword evidence="4" id="KW-0311">Gluconate utilization</keyword>
<dbReference type="EC" id="1.1.1.343" evidence="6"/>
<dbReference type="SUPFAM" id="SSF51735">
    <property type="entry name" value="NAD(P)-binding Rossmann-fold domains"/>
    <property type="match status" value="1"/>
</dbReference>
<dbReference type="Pfam" id="PF00393">
    <property type="entry name" value="6PGD"/>
    <property type="match status" value="1"/>
</dbReference>
<keyword evidence="7" id="KW-1185">Reference proteome</keyword>
<dbReference type="EC" id="1.1.1.44" evidence="6"/>
<evidence type="ECO:0000256" key="4">
    <source>
        <dbReference type="ARBA" id="ARBA00023064"/>
    </source>
</evidence>